<name>A0A9I9EKN4_CUCME</name>
<sequence>MFFNFVVNYEHRSVVGGLCFVNSITHNSLRCREIGPGFVGISSAAYSDIVWGRFLSEKYKKIGATSKISQCFWIGKIMEEDYIYIIVKRTGYMAF</sequence>
<protein>
    <submittedName>
        <fullName evidence="1">Uncharacterized protein</fullName>
    </submittedName>
</protein>
<dbReference type="Gramene" id="MELO3C035119.2.1">
    <property type="protein sequence ID" value="MELO3C035119.2.1"/>
    <property type="gene ID" value="MELO3C035119.2"/>
</dbReference>
<accession>A0A9I9EKN4</accession>
<dbReference type="AlphaFoldDB" id="A0A9I9EKN4"/>
<evidence type="ECO:0000313" key="1">
    <source>
        <dbReference type="EnsemblPlants" id="MELO3C035119.2.1"/>
    </source>
</evidence>
<dbReference type="EnsemblPlants" id="MELO3C035119.2.1">
    <property type="protein sequence ID" value="MELO3C035119.2.1"/>
    <property type="gene ID" value="MELO3C035119.2"/>
</dbReference>
<organism evidence="1">
    <name type="scientific">Cucumis melo</name>
    <name type="common">Muskmelon</name>
    <dbReference type="NCBI Taxonomy" id="3656"/>
    <lineage>
        <taxon>Eukaryota</taxon>
        <taxon>Viridiplantae</taxon>
        <taxon>Streptophyta</taxon>
        <taxon>Embryophyta</taxon>
        <taxon>Tracheophyta</taxon>
        <taxon>Spermatophyta</taxon>
        <taxon>Magnoliopsida</taxon>
        <taxon>eudicotyledons</taxon>
        <taxon>Gunneridae</taxon>
        <taxon>Pentapetalae</taxon>
        <taxon>rosids</taxon>
        <taxon>fabids</taxon>
        <taxon>Cucurbitales</taxon>
        <taxon>Cucurbitaceae</taxon>
        <taxon>Benincaseae</taxon>
        <taxon>Cucumis</taxon>
    </lineage>
</organism>
<proteinExistence type="predicted"/>
<reference evidence="1" key="1">
    <citation type="submission" date="2023-03" db="UniProtKB">
        <authorList>
            <consortium name="EnsemblPlants"/>
        </authorList>
    </citation>
    <scope>IDENTIFICATION</scope>
</reference>